<dbReference type="EMBL" id="LASV01000675">
    <property type="protein sequence ID" value="KKA17288.1"/>
    <property type="molecule type" value="Genomic_DNA"/>
</dbReference>
<protein>
    <submittedName>
        <fullName evidence="2">Uncharacterized protein</fullName>
    </submittedName>
</protein>
<keyword evidence="1" id="KW-0472">Membrane</keyword>
<evidence type="ECO:0000256" key="1">
    <source>
        <dbReference type="SAM" id="Phobius"/>
    </source>
</evidence>
<evidence type="ECO:0000313" key="3">
    <source>
        <dbReference type="Proteomes" id="UP000053958"/>
    </source>
</evidence>
<feature type="non-terminal residue" evidence="2">
    <location>
        <position position="1"/>
    </location>
</feature>
<dbReference type="GeneID" id="25321024"/>
<feature type="transmembrane region" description="Helical" evidence="1">
    <location>
        <begin position="67"/>
        <end position="87"/>
    </location>
</feature>
<dbReference type="Proteomes" id="UP000053958">
    <property type="component" value="Unassembled WGS sequence"/>
</dbReference>
<reference evidence="2 3" key="1">
    <citation type="submission" date="2015-04" db="EMBL/GenBank/DDBJ databases">
        <authorList>
            <person name="Heijne W.H."/>
            <person name="Fedorova N.D."/>
            <person name="Nierman W.C."/>
            <person name="Vollebregt A.W."/>
            <person name="Zhao Z."/>
            <person name="Wu L."/>
            <person name="Kumar M."/>
            <person name="Stam H."/>
            <person name="van den Berg M.A."/>
            <person name="Pel H.J."/>
        </authorList>
    </citation>
    <scope>NUCLEOTIDE SEQUENCE [LARGE SCALE GENOMIC DNA]</scope>
    <source>
        <strain evidence="2 3">CBS 393.64</strain>
    </source>
</reference>
<keyword evidence="1" id="KW-0812">Transmembrane</keyword>
<organism evidence="2 3">
    <name type="scientific">Rasamsonia emersonii (strain ATCC 16479 / CBS 393.64 / IMI 116815)</name>
    <dbReference type="NCBI Taxonomy" id="1408163"/>
    <lineage>
        <taxon>Eukaryota</taxon>
        <taxon>Fungi</taxon>
        <taxon>Dikarya</taxon>
        <taxon>Ascomycota</taxon>
        <taxon>Pezizomycotina</taxon>
        <taxon>Eurotiomycetes</taxon>
        <taxon>Eurotiomycetidae</taxon>
        <taxon>Eurotiales</taxon>
        <taxon>Trichocomaceae</taxon>
        <taxon>Rasamsonia</taxon>
    </lineage>
</organism>
<proteinExistence type="predicted"/>
<sequence length="121" mass="13571">QSVCCLVCLRGILGGRLGERVGPRGEAGRFDWCHCNRSAVNQSDRQADRQVSKLLTLFPVLHHHRGVLIIMLLLLLGVHLSAINPAMQGNISPTRTPRSLRWLLTWLSSHHPPLFPPDETR</sequence>
<dbReference type="RefSeq" id="XP_013323900.1">
    <property type="nucleotide sequence ID" value="XM_013468446.1"/>
</dbReference>
<gene>
    <name evidence="2" type="ORF">T310_8917</name>
</gene>
<keyword evidence="1" id="KW-1133">Transmembrane helix</keyword>
<comment type="caution">
    <text evidence="2">The sequence shown here is derived from an EMBL/GenBank/DDBJ whole genome shotgun (WGS) entry which is preliminary data.</text>
</comment>
<name>A0A0F4YI74_RASE3</name>
<keyword evidence="3" id="KW-1185">Reference proteome</keyword>
<evidence type="ECO:0000313" key="2">
    <source>
        <dbReference type="EMBL" id="KKA17288.1"/>
    </source>
</evidence>
<dbReference type="AlphaFoldDB" id="A0A0F4YI74"/>
<accession>A0A0F4YI74</accession>